<dbReference type="AlphaFoldDB" id="A0A834M1W9"/>
<name>A0A834M1W9_RHYFE</name>
<evidence type="ECO:0000313" key="3">
    <source>
        <dbReference type="Proteomes" id="UP000625711"/>
    </source>
</evidence>
<evidence type="ECO:0000313" key="2">
    <source>
        <dbReference type="EMBL" id="KAF7264526.1"/>
    </source>
</evidence>
<dbReference type="EMBL" id="JAACXV010016742">
    <property type="protein sequence ID" value="KAF7264526.1"/>
    <property type="molecule type" value="Genomic_DNA"/>
</dbReference>
<comment type="caution">
    <text evidence="2">The sequence shown here is derived from an EMBL/GenBank/DDBJ whole genome shotgun (WGS) entry which is preliminary data.</text>
</comment>
<dbReference type="Proteomes" id="UP000625711">
    <property type="component" value="Unassembled WGS sequence"/>
</dbReference>
<reference evidence="2" key="1">
    <citation type="submission" date="2020-08" db="EMBL/GenBank/DDBJ databases">
        <title>Genome sequencing and assembly of the red palm weevil Rhynchophorus ferrugineus.</title>
        <authorList>
            <person name="Dias G.B."/>
            <person name="Bergman C.M."/>
            <person name="Manee M."/>
        </authorList>
    </citation>
    <scope>NUCLEOTIDE SEQUENCE</scope>
    <source>
        <strain evidence="2">AA-2017</strain>
        <tissue evidence="2">Whole larva</tissue>
    </source>
</reference>
<feature type="region of interest" description="Disordered" evidence="1">
    <location>
        <begin position="1"/>
        <end position="28"/>
    </location>
</feature>
<proteinExistence type="predicted"/>
<keyword evidence="3" id="KW-1185">Reference proteome</keyword>
<protein>
    <submittedName>
        <fullName evidence="2">Uncharacterized protein</fullName>
    </submittedName>
</protein>
<organism evidence="2 3">
    <name type="scientific">Rhynchophorus ferrugineus</name>
    <name type="common">Red palm weevil</name>
    <name type="synonym">Curculio ferrugineus</name>
    <dbReference type="NCBI Taxonomy" id="354439"/>
    <lineage>
        <taxon>Eukaryota</taxon>
        <taxon>Metazoa</taxon>
        <taxon>Ecdysozoa</taxon>
        <taxon>Arthropoda</taxon>
        <taxon>Hexapoda</taxon>
        <taxon>Insecta</taxon>
        <taxon>Pterygota</taxon>
        <taxon>Neoptera</taxon>
        <taxon>Endopterygota</taxon>
        <taxon>Coleoptera</taxon>
        <taxon>Polyphaga</taxon>
        <taxon>Cucujiformia</taxon>
        <taxon>Curculionidae</taxon>
        <taxon>Dryophthorinae</taxon>
        <taxon>Rhynchophorus</taxon>
    </lineage>
</organism>
<evidence type="ECO:0000256" key="1">
    <source>
        <dbReference type="SAM" id="MobiDB-lite"/>
    </source>
</evidence>
<accession>A0A834M1W9</accession>
<gene>
    <name evidence="2" type="ORF">GWI33_023108</name>
</gene>
<sequence length="79" mass="8828">MQDPRVGSAAAASASIWKGGRRDADPMRKKETSGFFWREGFGLVCLDQEGDSPLFVFSSGDRWWTDNIANEEAILIYVI</sequence>